<dbReference type="InterPro" id="IPR006549">
    <property type="entry name" value="HAD-SF_hydro_IIIA"/>
</dbReference>
<evidence type="ECO:0000313" key="2">
    <source>
        <dbReference type="EMBL" id="MBC5715036.1"/>
    </source>
</evidence>
<dbReference type="InterPro" id="IPR023214">
    <property type="entry name" value="HAD_sf"/>
</dbReference>
<dbReference type="PANTHER" id="PTHR43316:SF3">
    <property type="entry name" value="HALOACID DEHALOGENASE, TYPE II (AFU_ORTHOLOGUE AFUA_2G07750)-RELATED"/>
    <property type="match status" value="1"/>
</dbReference>
<dbReference type="GO" id="GO:0008962">
    <property type="term" value="F:phosphatidylglycerophosphatase activity"/>
    <property type="evidence" value="ECO:0007669"/>
    <property type="project" value="InterPro"/>
</dbReference>
<organism evidence="2 3">
    <name type="scientific">Roseburia zhanii</name>
    <dbReference type="NCBI Taxonomy" id="2763064"/>
    <lineage>
        <taxon>Bacteria</taxon>
        <taxon>Bacillati</taxon>
        <taxon>Bacillota</taxon>
        <taxon>Clostridia</taxon>
        <taxon>Lachnospirales</taxon>
        <taxon>Lachnospiraceae</taxon>
        <taxon>Roseburia</taxon>
    </lineage>
</organism>
<dbReference type="InterPro" id="IPR051540">
    <property type="entry name" value="S-2-haloacid_dehalogenase"/>
</dbReference>
<dbReference type="EMBL" id="JACOPH010000013">
    <property type="protein sequence ID" value="MBC5715036.1"/>
    <property type="molecule type" value="Genomic_DNA"/>
</dbReference>
<dbReference type="InterPro" id="IPR010021">
    <property type="entry name" value="PGPP1/Gep4"/>
</dbReference>
<dbReference type="NCBIfam" id="TIGR01668">
    <property type="entry name" value="YqeG_hyp_ppase"/>
    <property type="match status" value="1"/>
</dbReference>
<dbReference type="PANTHER" id="PTHR43316">
    <property type="entry name" value="HYDROLASE, HALOACID DELAHOGENASE-RELATED"/>
    <property type="match status" value="1"/>
</dbReference>
<protein>
    <submittedName>
        <fullName evidence="2">YqeG family HAD IIIA-type phosphatase</fullName>
    </submittedName>
</protein>
<accession>A0A923LSG3</accession>
<reference evidence="2" key="1">
    <citation type="submission" date="2020-08" db="EMBL/GenBank/DDBJ databases">
        <title>Genome public.</title>
        <authorList>
            <person name="Liu C."/>
            <person name="Sun Q."/>
        </authorList>
    </citation>
    <scope>NUCLEOTIDE SEQUENCE</scope>
    <source>
        <strain evidence="2">BX1005</strain>
    </source>
</reference>
<dbReference type="Proteomes" id="UP000606720">
    <property type="component" value="Unassembled WGS sequence"/>
</dbReference>
<gene>
    <name evidence="2" type="ORF">H8S17_12650</name>
</gene>
<dbReference type="SUPFAM" id="SSF56784">
    <property type="entry name" value="HAD-like"/>
    <property type="match status" value="1"/>
</dbReference>
<dbReference type="AlphaFoldDB" id="A0A923LSG3"/>
<keyword evidence="3" id="KW-1185">Reference proteome</keyword>
<dbReference type="InterPro" id="IPR036412">
    <property type="entry name" value="HAD-like_sf"/>
</dbReference>
<evidence type="ECO:0000256" key="1">
    <source>
        <dbReference type="ARBA" id="ARBA00022801"/>
    </source>
</evidence>
<name>A0A923LSG3_9FIRM</name>
<keyword evidence="1" id="KW-0378">Hydrolase</keyword>
<proteinExistence type="predicted"/>
<sequence>MGHFLYPDEYMPSTYQIDFDKLYEQGYRGLIFDIDNTLVPHGAPADDRAIRLFAHLKELGFQCVLLSNNKEIRVKMFNEKIGVDYIYKAKKPKPANYRLAMERMHTDCKNTLFVGDQIFTDVCGANLAGIRTILVQPIDPKEEIQIVLKRYLEKIVLFFYLRKHGKS</sequence>
<dbReference type="NCBIfam" id="TIGR01662">
    <property type="entry name" value="HAD-SF-IIIA"/>
    <property type="match status" value="1"/>
</dbReference>
<dbReference type="RefSeq" id="WP_178051258.1">
    <property type="nucleotide sequence ID" value="NZ_JACOPH010000013.1"/>
</dbReference>
<dbReference type="Pfam" id="PF13242">
    <property type="entry name" value="Hydrolase_like"/>
    <property type="match status" value="1"/>
</dbReference>
<dbReference type="Gene3D" id="3.40.50.1000">
    <property type="entry name" value="HAD superfamily/HAD-like"/>
    <property type="match status" value="1"/>
</dbReference>
<dbReference type="CDD" id="cd16416">
    <property type="entry name" value="HAD_BsYqeG-like"/>
    <property type="match status" value="1"/>
</dbReference>
<evidence type="ECO:0000313" key="3">
    <source>
        <dbReference type="Proteomes" id="UP000606720"/>
    </source>
</evidence>
<comment type="caution">
    <text evidence="2">The sequence shown here is derived from an EMBL/GenBank/DDBJ whole genome shotgun (WGS) entry which is preliminary data.</text>
</comment>